<dbReference type="PATRIC" id="fig|1122247.3.peg.1453"/>
<keyword evidence="2" id="KW-0812">Transmembrane</keyword>
<dbReference type="EMBL" id="AMRA01000039">
    <property type="protein sequence ID" value="EKF24444.1"/>
    <property type="molecule type" value="Genomic_DNA"/>
</dbReference>
<comment type="caution">
    <text evidence="4">The sequence shown here is derived from an EMBL/GenBank/DDBJ whole genome shotgun (WGS) entry which is preliminary data.</text>
</comment>
<feature type="chain" id="PRO_5043747023" evidence="3">
    <location>
        <begin position="23"/>
        <end position="504"/>
    </location>
</feature>
<keyword evidence="3" id="KW-0732">Signal</keyword>
<feature type="compositionally biased region" description="Low complexity" evidence="1">
    <location>
        <begin position="46"/>
        <end position="65"/>
    </location>
</feature>
<feature type="compositionally biased region" description="Low complexity" evidence="1">
    <location>
        <begin position="71"/>
        <end position="83"/>
    </location>
</feature>
<feature type="compositionally biased region" description="Gly residues" evidence="1">
    <location>
        <begin position="29"/>
        <end position="45"/>
    </location>
</feature>
<proteinExistence type="predicted"/>
<evidence type="ECO:0000313" key="4">
    <source>
        <dbReference type="EMBL" id="EKF24444.1"/>
    </source>
</evidence>
<sequence length="504" mass="47627">MRIVASACALSLGLLIGSGAIAAADSGDTGTGAGSGGAGTSGTGTTGTKTSAALSSSDTDTTTGSAGSGSTGSTTSPTTTGSSGEDDDSAATPPIVVATPTVTAAGAVPTAKVSKPFVRFKAQTVVIKRHLPKTGGAASDVAASGAPEPEPGVAATADPAGGTEGGADASVPADTTPAPAATAGAGSDGVATTEPLAGGTAPAVSDPGAGSGSGGDAVVAAPAAAPSATQPADTVPAVRAVTPITAALVTMAQAVGKFPADLASVPYSQTPVIDVITAVQDLLGSLTGAVVTLSGDIYTLVGAQAPVHGPLVGVAGGLRAPTVPDGVTLIGLPVPPTVGTSALPDIGPLFGPVVADPAVAPAGGKPAAPQPLRVSGLAPLPQGVQPSSVKSLLDHVIDAMLAPASLTALAAIAIPGVLGLLLVSGAGVRVGYRQAKAGAVLRVSGIARFAGSGPLGVVRSGTLIALHSRSVRAERLLAAPECTVVDDTVVDDIVVGDTGIERAA</sequence>
<name>K5BK89_MYCHD</name>
<gene>
    <name evidence="4" type="ORF">C731_1513</name>
</gene>
<keyword evidence="2" id="KW-0472">Membrane</keyword>
<keyword evidence="5" id="KW-1185">Reference proteome</keyword>
<protein>
    <submittedName>
        <fullName evidence="4">Uncharacterized protein</fullName>
    </submittedName>
</protein>
<feature type="region of interest" description="Disordered" evidence="1">
    <location>
        <begin position="133"/>
        <end position="216"/>
    </location>
</feature>
<reference evidence="4 5" key="1">
    <citation type="journal article" date="2012" name="J. Bacteriol.">
        <title>Genome sequence of Mycobacterium hassiacum DSM 44199, a rare source of heat-stable mycobacterial proteins.</title>
        <authorList>
            <person name="Tiago I."/>
            <person name="Maranha A."/>
            <person name="Mendes V."/>
            <person name="Alarico S."/>
            <person name="Moynihan P.J."/>
            <person name="Clarke A.J."/>
            <person name="Macedo-Ribeiro S."/>
            <person name="Pereira P.J."/>
            <person name="Empadinhas N."/>
        </authorList>
    </citation>
    <scope>NUCLEOTIDE SEQUENCE [LARGE SCALE GENOMIC DNA]</scope>
    <source>
        <strain evidence="5">DSM 44199 / CIP 105218 / JCM 12690 / 3849</strain>
    </source>
</reference>
<evidence type="ECO:0000256" key="2">
    <source>
        <dbReference type="SAM" id="Phobius"/>
    </source>
</evidence>
<dbReference type="eggNOG" id="ENOG5032BD9">
    <property type="taxonomic scope" value="Bacteria"/>
</dbReference>
<accession>K5BK89</accession>
<evidence type="ECO:0000313" key="5">
    <source>
        <dbReference type="Proteomes" id="UP000006265"/>
    </source>
</evidence>
<evidence type="ECO:0000256" key="1">
    <source>
        <dbReference type="SAM" id="MobiDB-lite"/>
    </source>
</evidence>
<feature type="transmembrane region" description="Helical" evidence="2">
    <location>
        <begin position="400"/>
        <end position="423"/>
    </location>
</feature>
<evidence type="ECO:0000256" key="3">
    <source>
        <dbReference type="SAM" id="SignalP"/>
    </source>
</evidence>
<dbReference type="OrthoDB" id="4636645at2"/>
<feature type="compositionally biased region" description="Low complexity" evidence="1">
    <location>
        <begin position="167"/>
        <end position="189"/>
    </location>
</feature>
<feature type="signal peptide" evidence="3">
    <location>
        <begin position="1"/>
        <end position="22"/>
    </location>
</feature>
<keyword evidence="2" id="KW-1133">Transmembrane helix</keyword>
<feature type="compositionally biased region" description="Low complexity" evidence="1">
    <location>
        <begin position="135"/>
        <end position="146"/>
    </location>
</feature>
<feature type="region of interest" description="Disordered" evidence="1">
    <location>
        <begin position="28"/>
        <end position="93"/>
    </location>
</feature>
<organism evidence="4 5">
    <name type="scientific">Mycolicibacterium hassiacum (strain DSM 44199 / CIP 105218 / JCM 12690 / 3849)</name>
    <name type="common">Mycobacterium hassiacum</name>
    <dbReference type="NCBI Taxonomy" id="1122247"/>
    <lineage>
        <taxon>Bacteria</taxon>
        <taxon>Bacillati</taxon>
        <taxon>Actinomycetota</taxon>
        <taxon>Actinomycetes</taxon>
        <taxon>Mycobacteriales</taxon>
        <taxon>Mycobacteriaceae</taxon>
        <taxon>Mycolicibacterium</taxon>
    </lineage>
</organism>
<dbReference type="Proteomes" id="UP000006265">
    <property type="component" value="Unassembled WGS sequence"/>
</dbReference>
<dbReference type="AlphaFoldDB" id="K5BK89"/>